<evidence type="ECO:0000313" key="2">
    <source>
        <dbReference type="EMBL" id="KAL1413708.1"/>
    </source>
</evidence>
<proteinExistence type="predicted"/>
<keyword evidence="3" id="KW-1185">Reference proteome</keyword>
<evidence type="ECO:0008006" key="4">
    <source>
        <dbReference type="Google" id="ProtNLM"/>
    </source>
</evidence>
<reference evidence="2 3" key="1">
    <citation type="submission" date="2023-08" db="EMBL/GenBank/DDBJ databases">
        <title>Annotated Genome Sequence of Vanrija albida AlHP1.</title>
        <authorList>
            <person name="Herzog R."/>
        </authorList>
    </citation>
    <scope>NUCLEOTIDE SEQUENCE [LARGE SCALE GENOMIC DNA]</scope>
    <source>
        <strain evidence="2 3">AlHP1</strain>
    </source>
</reference>
<comment type="caution">
    <text evidence="2">The sequence shown here is derived from an EMBL/GenBank/DDBJ whole genome shotgun (WGS) entry which is preliminary data.</text>
</comment>
<evidence type="ECO:0000313" key="3">
    <source>
        <dbReference type="Proteomes" id="UP001565368"/>
    </source>
</evidence>
<protein>
    <recommendedName>
        <fullName evidence="4">Proteasome activator PA28 C-terminal domain-containing protein</fullName>
    </recommendedName>
</protein>
<feature type="compositionally biased region" description="Pro residues" evidence="1">
    <location>
        <begin position="13"/>
        <end position="34"/>
    </location>
</feature>
<evidence type="ECO:0000256" key="1">
    <source>
        <dbReference type="SAM" id="MobiDB-lite"/>
    </source>
</evidence>
<dbReference type="Proteomes" id="UP001565368">
    <property type="component" value="Unassembled WGS sequence"/>
</dbReference>
<name>A0ABR3QG55_9TREE</name>
<feature type="region of interest" description="Disordered" evidence="1">
    <location>
        <begin position="92"/>
        <end position="171"/>
    </location>
</feature>
<sequence length="322" mass="34127">MTTPEPVENITPAPTPTPPPSSAATPPPRPPPPATTLAIRVPSPGGSRSLTVRVPLVPYAPRSAIDVVATLTQLPMYLDGVRREVLRWEAEERARAAPPPPSRSPLGLQRRGPTRGVGKSRVDSGVRFEARVEAPVSAATSASSSAATSPTSSHSSLDPETPPTPPAALPVLLNKPLYPSYDTPPALQCHHHPYARPLSAIRPGPPRPQPPSTLASLSAARAALDSVSALAATYVRLDLLMTEIEAGTTRQTLPPNTLAALAAQRTAYLAVLRRELYAWVRRLPGADERRELRGLVRGLARVLAELGRGLEAGLSGINIIEH</sequence>
<feature type="compositionally biased region" description="Basic and acidic residues" evidence="1">
    <location>
        <begin position="120"/>
        <end position="132"/>
    </location>
</feature>
<dbReference type="GeneID" id="95982533"/>
<organism evidence="2 3">
    <name type="scientific">Vanrija albida</name>
    <dbReference type="NCBI Taxonomy" id="181172"/>
    <lineage>
        <taxon>Eukaryota</taxon>
        <taxon>Fungi</taxon>
        <taxon>Dikarya</taxon>
        <taxon>Basidiomycota</taxon>
        <taxon>Agaricomycotina</taxon>
        <taxon>Tremellomycetes</taxon>
        <taxon>Trichosporonales</taxon>
        <taxon>Trichosporonaceae</taxon>
        <taxon>Vanrija</taxon>
    </lineage>
</organism>
<gene>
    <name evidence="2" type="ORF">Q8F55_001490</name>
</gene>
<feature type="region of interest" description="Disordered" evidence="1">
    <location>
        <begin position="1"/>
        <end position="49"/>
    </location>
</feature>
<accession>A0ABR3QG55</accession>
<feature type="compositionally biased region" description="Low complexity" evidence="1">
    <location>
        <begin position="137"/>
        <end position="159"/>
    </location>
</feature>
<dbReference type="EMBL" id="JBBXJM010000001">
    <property type="protein sequence ID" value="KAL1413708.1"/>
    <property type="molecule type" value="Genomic_DNA"/>
</dbReference>
<dbReference type="RefSeq" id="XP_069213652.1">
    <property type="nucleotide sequence ID" value="XM_069350108.1"/>
</dbReference>